<gene>
    <name evidence="1" type="ORF">EMQ25_03925</name>
</gene>
<keyword evidence="2" id="KW-1185">Reference proteome</keyword>
<dbReference type="AlphaFoldDB" id="A0A433XMB3"/>
<dbReference type="EMBL" id="RZNJ01000001">
    <property type="protein sequence ID" value="RUT35222.1"/>
    <property type="molecule type" value="Genomic_DNA"/>
</dbReference>
<protein>
    <submittedName>
        <fullName evidence="1">Uncharacterized protein</fullName>
    </submittedName>
</protein>
<proteinExistence type="predicted"/>
<accession>A0A433XMB3</accession>
<reference evidence="1 2" key="1">
    <citation type="journal article" date="2016" name="Int. J. Syst. Evol. Microbiol.">
        <title>Arsenicitalea aurantiaca gen. nov., sp. nov., a new member of the family Hyphomicrobiaceae, isolated from high-arsenic sediment.</title>
        <authorList>
            <person name="Mu Y."/>
            <person name="Zhou L."/>
            <person name="Zeng X.C."/>
            <person name="Liu L."/>
            <person name="Pan Y."/>
            <person name="Chen X."/>
            <person name="Wang J."/>
            <person name="Li S."/>
            <person name="Li W.J."/>
            <person name="Wang Y."/>
        </authorList>
    </citation>
    <scope>NUCLEOTIDE SEQUENCE [LARGE SCALE GENOMIC DNA]</scope>
    <source>
        <strain evidence="1 2">42-50</strain>
    </source>
</reference>
<comment type="caution">
    <text evidence="1">The sequence shown here is derived from an EMBL/GenBank/DDBJ whole genome shotgun (WGS) entry which is preliminary data.</text>
</comment>
<name>A0A433XMB3_9HYPH</name>
<dbReference type="Proteomes" id="UP000281547">
    <property type="component" value="Unassembled WGS sequence"/>
</dbReference>
<organism evidence="1 2">
    <name type="scientific">Arsenicitalea aurantiaca</name>
    <dbReference type="NCBI Taxonomy" id="1783274"/>
    <lineage>
        <taxon>Bacteria</taxon>
        <taxon>Pseudomonadati</taxon>
        <taxon>Pseudomonadota</taxon>
        <taxon>Alphaproteobacteria</taxon>
        <taxon>Hyphomicrobiales</taxon>
        <taxon>Devosiaceae</taxon>
        <taxon>Arsenicitalea</taxon>
    </lineage>
</organism>
<sequence length="68" mass="7346">MAQDAHGTCDECGSAFLKARSVMDGLCPECAHWLYGKPACRHEMVGGRCRHCHWDGSVSPFVAGLKPA</sequence>
<evidence type="ECO:0000313" key="2">
    <source>
        <dbReference type="Proteomes" id="UP000281547"/>
    </source>
</evidence>
<evidence type="ECO:0000313" key="1">
    <source>
        <dbReference type="EMBL" id="RUT35222.1"/>
    </source>
</evidence>